<evidence type="ECO:0000313" key="2">
    <source>
        <dbReference type="Proteomes" id="UP000273786"/>
    </source>
</evidence>
<dbReference type="EMBL" id="RQXT01000007">
    <property type="protein sequence ID" value="RRI04484.1"/>
    <property type="molecule type" value="Genomic_DNA"/>
</dbReference>
<comment type="caution">
    <text evidence="1">The sequence shown here is derived from an EMBL/GenBank/DDBJ whole genome shotgun (WGS) entry which is preliminary data.</text>
</comment>
<evidence type="ECO:0008006" key="3">
    <source>
        <dbReference type="Google" id="ProtNLM"/>
    </source>
</evidence>
<dbReference type="AlphaFoldDB" id="A0A3P3G0X2"/>
<gene>
    <name evidence="1" type="ORF">EH240_08445</name>
</gene>
<dbReference type="Proteomes" id="UP000273786">
    <property type="component" value="Unassembled WGS sequence"/>
</dbReference>
<dbReference type="OrthoDB" id="7335506at2"/>
<dbReference type="RefSeq" id="WP_124997106.1">
    <property type="nucleotide sequence ID" value="NZ_RQXT01000007.1"/>
</dbReference>
<reference evidence="1 2" key="1">
    <citation type="submission" date="2018-11" db="EMBL/GenBank/DDBJ databases">
        <title>the genome of Mesorhizobium tamadayense DSM 28320.</title>
        <authorList>
            <person name="Gao J."/>
        </authorList>
    </citation>
    <scope>NUCLEOTIDE SEQUENCE [LARGE SCALE GENOMIC DNA]</scope>
    <source>
        <strain evidence="1 2">DSM 28320</strain>
    </source>
</reference>
<protein>
    <recommendedName>
        <fullName evidence="3">DUF4432 family protein</fullName>
    </recommendedName>
</protein>
<sequence>MDTVTIGATGISVSLDLAVGHIAAMEVEAGGRVLKPLHRAPWVGSPREKLPENLPEGTVRLSGDFLCAPFSTSDVEAAPLHGWTANGEWDVVENSAIAGGWRTVFRLRRKVMGAAVDKVFTLRDGHPFLYQEHIFSGGSGAISVTHHPMTAMQDGGRLAFSPKRMAVTPATPLEPDPARGRFRLAYPARATDLTHFPLAAGGTADLTDYRMEDRREDFITLVEADHGGPGWTALARRAEQDLVLVLKNPAELPVTMLWFSNGGRDYAPWSGRHIGVLGIEDGRAAVGHAASLGDNWLKQEGVATALALAEGRSVSFRHVIGAVPFAEGEPPTGIEPEGGRVRLVAADGSARDIAFDSEFLRIGRSVPA</sequence>
<organism evidence="1 2">
    <name type="scientific">Mesorhizobium tamadayense</name>
    <dbReference type="NCBI Taxonomy" id="425306"/>
    <lineage>
        <taxon>Bacteria</taxon>
        <taxon>Pseudomonadati</taxon>
        <taxon>Pseudomonadota</taxon>
        <taxon>Alphaproteobacteria</taxon>
        <taxon>Hyphomicrobiales</taxon>
        <taxon>Phyllobacteriaceae</taxon>
        <taxon>Mesorhizobium</taxon>
    </lineage>
</organism>
<name>A0A3P3G0X2_9HYPH</name>
<proteinExistence type="predicted"/>
<keyword evidence="2" id="KW-1185">Reference proteome</keyword>
<evidence type="ECO:0000313" key="1">
    <source>
        <dbReference type="EMBL" id="RRI04484.1"/>
    </source>
</evidence>
<accession>A0A3P3G0X2</accession>